<evidence type="ECO:0000313" key="1">
    <source>
        <dbReference type="EMBL" id="KKZ91362.1"/>
    </source>
</evidence>
<dbReference type="Proteomes" id="UP000035350">
    <property type="component" value="Unassembled WGS sequence"/>
</dbReference>
<dbReference type="AlphaFoldDB" id="A0A0G8BUV7"/>
<dbReference type="EMBL" id="LCYN01000033">
    <property type="protein sequence ID" value="KKZ91362.1"/>
    <property type="molecule type" value="Genomic_DNA"/>
</dbReference>
<name>A0A0G8BUV7_9BACI</name>
<comment type="caution">
    <text evidence="1">The sequence shown here is derived from an EMBL/GenBank/DDBJ whole genome shotgun (WGS) entry which is preliminary data.</text>
</comment>
<proteinExistence type="predicted"/>
<organism evidence="1 2">
    <name type="scientific">Bacillus wiedmannii</name>
    <dbReference type="NCBI Taxonomy" id="1890302"/>
    <lineage>
        <taxon>Bacteria</taxon>
        <taxon>Bacillati</taxon>
        <taxon>Bacillota</taxon>
        <taxon>Bacilli</taxon>
        <taxon>Bacillales</taxon>
        <taxon>Bacillaceae</taxon>
        <taxon>Bacillus</taxon>
        <taxon>Bacillus cereus group</taxon>
    </lineage>
</organism>
<sequence length="41" mass="3925">MTGFPVTFGCSGTCGCGASGCSGFYGCSDCGVSGVVLVGFF</sequence>
<gene>
    <name evidence="1" type="ORF">B4147_5936</name>
</gene>
<reference evidence="1 2" key="1">
    <citation type="journal article" date="2015" name="Genome Announc.">
        <title>Next-Generation Whole-Genome Sequencing of Eight Strains of Bacillus cereus, Isolated from Food.</title>
        <authorList>
            <person name="Krawczyk A.O."/>
            <person name="de Jong A."/>
            <person name="Eijlander R.T."/>
            <person name="Berendsen E.M."/>
            <person name="Holsappel S."/>
            <person name="Wells-Bennik M.H."/>
            <person name="Kuipers O.P."/>
        </authorList>
    </citation>
    <scope>NUCLEOTIDE SEQUENCE [LARGE SCALE GENOMIC DNA]</scope>
    <source>
        <strain evidence="1 2">B4147</strain>
    </source>
</reference>
<reference evidence="2" key="2">
    <citation type="submission" date="2015-04" db="EMBL/GenBank/DDBJ databases">
        <title>Draft Genome Sequences of Eight Spore-Forming Food Isolates of Bacillus cereus Genome sequencing.</title>
        <authorList>
            <person name="Krawcyk A.O."/>
            <person name="de Jong A."/>
            <person name="Eijlander R.T."/>
            <person name="Berendsen E.M."/>
            <person name="Holsappel S."/>
            <person name="Wells-Bennik M."/>
            <person name="Kuipers O.P."/>
        </authorList>
    </citation>
    <scope>NUCLEOTIDE SEQUENCE [LARGE SCALE GENOMIC DNA]</scope>
    <source>
        <strain evidence="2">B4147</strain>
    </source>
</reference>
<accession>A0A0G8BUV7</accession>
<evidence type="ECO:0000313" key="2">
    <source>
        <dbReference type="Proteomes" id="UP000035350"/>
    </source>
</evidence>
<protein>
    <submittedName>
        <fullName evidence="1">Uncharacterized protein</fullName>
    </submittedName>
</protein>
<dbReference type="PATRIC" id="fig|1396.433.peg.289"/>